<dbReference type="AlphaFoldDB" id="A0A9N9EC15"/>
<accession>A0A9N9EC15</accession>
<organism evidence="1 2">
    <name type="scientific">Cetraspora pellucida</name>
    <dbReference type="NCBI Taxonomy" id="1433469"/>
    <lineage>
        <taxon>Eukaryota</taxon>
        <taxon>Fungi</taxon>
        <taxon>Fungi incertae sedis</taxon>
        <taxon>Mucoromycota</taxon>
        <taxon>Glomeromycotina</taxon>
        <taxon>Glomeromycetes</taxon>
        <taxon>Diversisporales</taxon>
        <taxon>Gigasporaceae</taxon>
        <taxon>Cetraspora</taxon>
    </lineage>
</organism>
<name>A0A9N9EC15_9GLOM</name>
<reference evidence="1" key="1">
    <citation type="submission" date="2021-06" db="EMBL/GenBank/DDBJ databases">
        <authorList>
            <person name="Kallberg Y."/>
            <person name="Tangrot J."/>
            <person name="Rosling A."/>
        </authorList>
    </citation>
    <scope>NUCLEOTIDE SEQUENCE</scope>
    <source>
        <strain evidence="1">FL966</strain>
    </source>
</reference>
<dbReference type="EMBL" id="CAJVQA010008367">
    <property type="protein sequence ID" value="CAG8670510.1"/>
    <property type="molecule type" value="Genomic_DNA"/>
</dbReference>
<gene>
    <name evidence="1" type="ORF">CPELLU_LOCUS10246</name>
</gene>
<proteinExistence type="predicted"/>
<evidence type="ECO:0000313" key="1">
    <source>
        <dbReference type="EMBL" id="CAG8670510.1"/>
    </source>
</evidence>
<keyword evidence="2" id="KW-1185">Reference proteome</keyword>
<dbReference type="Proteomes" id="UP000789759">
    <property type="component" value="Unassembled WGS sequence"/>
</dbReference>
<protein>
    <submittedName>
        <fullName evidence="1">13147_t:CDS:1</fullName>
    </submittedName>
</protein>
<comment type="caution">
    <text evidence="1">The sequence shown here is derived from an EMBL/GenBank/DDBJ whole genome shotgun (WGS) entry which is preliminary data.</text>
</comment>
<sequence>MSTEYNEQINGYKRLQNFIRTVHIRDCTKAEIFLMCTISDDNYIDELERETEAGKNVIASSCKIAGNKNKIFVRAEEISVSSSNENEKNN</sequence>
<evidence type="ECO:0000313" key="2">
    <source>
        <dbReference type="Proteomes" id="UP000789759"/>
    </source>
</evidence>